<keyword evidence="5" id="KW-0378">Hydrolase</keyword>
<evidence type="ECO:0000256" key="4">
    <source>
        <dbReference type="ARBA" id="ARBA00022729"/>
    </source>
</evidence>
<dbReference type="SMART" id="SM00812">
    <property type="entry name" value="Alpha_L_fucos"/>
    <property type="match status" value="1"/>
</dbReference>
<dbReference type="Gene3D" id="3.20.20.80">
    <property type="entry name" value="Glycosidases"/>
    <property type="match status" value="1"/>
</dbReference>
<dbReference type="PANTHER" id="PTHR10030:SF37">
    <property type="entry name" value="ALPHA-L-FUCOSIDASE-RELATED"/>
    <property type="match status" value="1"/>
</dbReference>
<accession>A0ABY4RTM8</accession>
<sequence length="417" mass="47309">MQQPSIPTPAMPSREQLLWQDLELGVFCHFGINTFCDQEWGDGTDSPQRFQPTELDAHQWVRTAKEAGFRYFVLTAKHHDGFCLWPTATTGYSVKSSPWRNGAGDVVKECAEACRKEGMGFGIYVSPWDRNAECYADPAAYDDFYAAQLTELLTGYGPLVEVWFDGAGSEGRQYDWRRIIGLVKRYQPEAMIFNMGAPTIRWVGNEDGVAPYPCWNAAETARISMFTEEKQRWLPETPAWLPAECDVPIRKNHWFWHPDDVASLLTLRELMDVYYRSVGHGATLLLNVAPDRRGLFPEADAQRLLDFGEEIRRSFGQPAAAADERSEHREIHLDRPLTINHAVLMEDIRFGERVREYALEAAVEGGWVELVRGSAIGHKKIDRFPSVTTDRLRLSIVEQTGGASIRSFAVYNVDSIL</sequence>
<organism evidence="8 9">
    <name type="scientific">Paenibacillus konkukensis</name>
    <dbReference type="NCBI Taxonomy" id="2020716"/>
    <lineage>
        <taxon>Bacteria</taxon>
        <taxon>Bacillati</taxon>
        <taxon>Bacillota</taxon>
        <taxon>Bacilli</taxon>
        <taxon>Bacillales</taxon>
        <taxon>Paenibacillaceae</taxon>
        <taxon>Paenibacillus</taxon>
    </lineage>
</organism>
<comment type="function">
    <text evidence="1">Alpha-L-fucosidase is responsible for hydrolyzing the alpha-1,6-linked fucose joined to the reducing-end N-acetylglucosamine of the carbohydrate moieties of glycoproteins.</text>
</comment>
<dbReference type="PANTHER" id="PTHR10030">
    <property type="entry name" value="ALPHA-L-FUCOSIDASE"/>
    <property type="match status" value="1"/>
</dbReference>
<dbReference type="Proteomes" id="UP001057134">
    <property type="component" value="Chromosome"/>
</dbReference>
<dbReference type="InterPro" id="IPR057739">
    <property type="entry name" value="Glyco_hydro_29_N"/>
</dbReference>
<dbReference type="PRINTS" id="PR00741">
    <property type="entry name" value="GLHYDRLASE29"/>
</dbReference>
<evidence type="ECO:0000256" key="3">
    <source>
        <dbReference type="ARBA" id="ARBA00012662"/>
    </source>
</evidence>
<evidence type="ECO:0000256" key="1">
    <source>
        <dbReference type="ARBA" id="ARBA00004071"/>
    </source>
</evidence>
<proteinExistence type="inferred from homology"/>
<dbReference type="InterPro" id="IPR017853">
    <property type="entry name" value="GH"/>
</dbReference>
<gene>
    <name evidence="8" type="ORF">SK3146_04144</name>
</gene>
<dbReference type="EC" id="3.2.1.51" evidence="3"/>
<evidence type="ECO:0000256" key="6">
    <source>
        <dbReference type="ARBA" id="ARBA00023295"/>
    </source>
</evidence>
<dbReference type="InterPro" id="IPR016286">
    <property type="entry name" value="FUC_metazoa-typ"/>
</dbReference>
<keyword evidence="4" id="KW-0732">Signal</keyword>
<dbReference type="Pfam" id="PF01120">
    <property type="entry name" value="Alpha_L_fucos"/>
    <property type="match status" value="1"/>
</dbReference>
<name>A0ABY4RTM8_9BACL</name>
<evidence type="ECO:0000313" key="8">
    <source>
        <dbReference type="EMBL" id="UQZ84883.1"/>
    </source>
</evidence>
<keyword evidence="6" id="KW-0326">Glycosidase</keyword>
<protein>
    <recommendedName>
        <fullName evidence="3">alpha-L-fucosidase</fullName>
        <ecNumber evidence="3">3.2.1.51</ecNumber>
    </recommendedName>
</protein>
<dbReference type="InterPro" id="IPR000933">
    <property type="entry name" value="Glyco_hydro_29"/>
</dbReference>
<evidence type="ECO:0000313" key="9">
    <source>
        <dbReference type="Proteomes" id="UP001057134"/>
    </source>
</evidence>
<evidence type="ECO:0000256" key="5">
    <source>
        <dbReference type="ARBA" id="ARBA00022801"/>
    </source>
</evidence>
<comment type="similarity">
    <text evidence="2">Belongs to the glycosyl hydrolase 29 family.</text>
</comment>
<dbReference type="SUPFAM" id="SSF51445">
    <property type="entry name" value="(Trans)glycosidases"/>
    <property type="match status" value="1"/>
</dbReference>
<evidence type="ECO:0000256" key="2">
    <source>
        <dbReference type="ARBA" id="ARBA00007951"/>
    </source>
</evidence>
<dbReference type="RefSeq" id="WP_249860601.1">
    <property type="nucleotide sequence ID" value="NZ_CP027059.1"/>
</dbReference>
<dbReference type="EMBL" id="CP027059">
    <property type="protein sequence ID" value="UQZ84883.1"/>
    <property type="molecule type" value="Genomic_DNA"/>
</dbReference>
<keyword evidence="9" id="KW-1185">Reference proteome</keyword>
<reference evidence="8" key="1">
    <citation type="submission" date="2018-02" db="EMBL/GenBank/DDBJ databases">
        <authorList>
            <person name="Kim S.-K."/>
            <person name="Jung H.-I."/>
            <person name="Lee S.-W."/>
        </authorList>
    </citation>
    <scope>NUCLEOTIDE SEQUENCE</scope>
    <source>
        <strain evidence="8">SK3146</strain>
    </source>
</reference>
<feature type="domain" description="Glycoside hydrolase family 29 N-terminal" evidence="7">
    <location>
        <begin position="45"/>
        <end position="309"/>
    </location>
</feature>
<evidence type="ECO:0000259" key="7">
    <source>
        <dbReference type="Pfam" id="PF01120"/>
    </source>
</evidence>
<dbReference type="Gene3D" id="2.60.120.260">
    <property type="entry name" value="Galactose-binding domain-like"/>
    <property type="match status" value="1"/>
</dbReference>
<reference evidence="8" key="2">
    <citation type="journal article" date="2021" name="J Anim Sci Technol">
        <title>Complete genome sequence of Paenibacillus konkukensis sp. nov. SK3146 as a potential probiotic strain.</title>
        <authorList>
            <person name="Jung H.I."/>
            <person name="Park S."/>
            <person name="Niu K.M."/>
            <person name="Lee S.W."/>
            <person name="Kothari D."/>
            <person name="Yi K.J."/>
            <person name="Kim S.K."/>
        </authorList>
    </citation>
    <scope>NUCLEOTIDE SEQUENCE</scope>
    <source>
        <strain evidence="8">SK3146</strain>
    </source>
</reference>